<evidence type="ECO:0000256" key="6">
    <source>
        <dbReference type="ARBA" id="ARBA00022927"/>
    </source>
</evidence>
<keyword evidence="4" id="KW-0963">Cytoplasm</keyword>
<dbReference type="GO" id="GO:0060271">
    <property type="term" value="P:cilium assembly"/>
    <property type="evidence" value="ECO:0007669"/>
    <property type="project" value="TreeGrafter"/>
</dbReference>
<dbReference type="SUPFAM" id="SSF52821">
    <property type="entry name" value="Rhodanese/Cell cycle control phosphatase"/>
    <property type="match status" value="1"/>
</dbReference>
<evidence type="ECO:0000313" key="13">
    <source>
        <dbReference type="EMBL" id="EPY29917.1"/>
    </source>
</evidence>
<dbReference type="GO" id="GO:0015031">
    <property type="term" value="P:protein transport"/>
    <property type="evidence" value="ECO:0007669"/>
    <property type="project" value="UniProtKB-KW"/>
</dbReference>
<keyword evidence="7" id="KW-0969">Cilium</keyword>
<dbReference type="Gene3D" id="3.40.250.10">
    <property type="entry name" value="Rhodanese-like domain"/>
    <property type="match status" value="1"/>
</dbReference>
<sequence>MRESSVKLKKQPGELFKRVSTRAVSECIQQQTAPQLMDDGGFAHPLDEYRGSPFDSSEKKTDFLLVDCREAEDYEKCHIKGALYYPKTRIYHGTNPFLTEMYAFKNKENKMIVLYDLEEERVAALANTIFEKGVDNIAILAGGLREFVQDYSSYIDGESPVPIVPRDARLQRRADQITQARSEARTSISHSKPKSLSNSLAKPAYR</sequence>
<evidence type="ECO:0000256" key="1">
    <source>
        <dbReference type="ARBA" id="ARBA00004120"/>
    </source>
</evidence>
<dbReference type="AlphaFoldDB" id="S9UGF9"/>
<feature type="domain" description="Rhodanese" evidence="12">
    <location>
        <begin position="59"/>
        <end position="156"/>
    </location>
</feature>
<dbReference type="SMART" id="SM00450">
    <property type="entry name" value="RHOD"/>
    <property type="match status" value="1"/>
</dbReference>
<proteinExistence type="inferred from homology"/>
<dbReference type="PANTHER" id="PTHR44390:SF1">
    <property type="entry name" value="CENTROSOMAL PROTEIN OF 41 KDA"/>
    <property type="match status" value="1"/>
</dbReference>
<accession>S9UGF9</accession>
<evidence type="ECO:0000256" key="7">
    <source>
        <dbReference type="ARBA" id="ARBA00023069"/>
    </source>
</evidence>
<dbReference type="OrthoDB" id="70250at2759"/>
<evidence type="ECO:0000256" key="4">
    <source>
        <dbReference type="ARBA" id="ARBA00022490"/>
    </source>
</evidence>
<dbReference type="InterPro" id="IPR051889">
    <property type="entry name" value="CEP41"/>
</dbReference>
<evidence type="ECO:0000256" key="10">
    <source>
        <dbReference type="ARBA" id="ARBA00038465"/>
    </source>
</evidence>
<gene>
    <name evidence="13" type="ORF">STCU_04327</name>
</gene>
<feature type="compositionally biased region" description="Polar residues" evidence="11">
    <location>
        <begin position="176"/>
        <end position="200"/>
    </location>
</feature>
<evidence type="ECO:0000256" key="11">
    <source>
        <dbReference type="SAM" id="MobiDB-lite"/>
    </source>
</evidence>
<dbReference type="FunFam" id="3.40.250.10:FF:000123">
    <property type="entry name" value="Rhodanese-like domain containing protein, putative"/>
    <property type="match status" value="1"/>
</dbReference>
<dbReference type="InterPro" id="IPR036873">
    <property type="entry name" value="Rhodanese-like_dom_sf"/>
</dbReference>
<dbReference type="CDD" id="cd00158">
    <property type="entry name" value="RHOD"/>
    <property type="match status" value="1"/>
</dbReference>
<dbReference type="PANTHER" id="PTHR44390">
    <property type="entry name" value="CENTROSOMAL PROTEIN OF 41 KDA"/>
    <property type="match status" value="1"/>
</dbReference>
<feature type="region of interest" description="Disordered" evidence="11">
    <location>
        <begin position="172"/>
        <end position="206"/>
    </location>
</feature>
<evidence type="ECO:0000256" key="2">
    <source>
        <dbReference type="ARBA" id="ARBA00004300"/>
    </source>
</evidence>
<dbReference type="InterPro" id="IPR001763">
    <property type="entry name" value="Rhodanese-like_dom"/>
</dbReference>
<keyword evidence="5" id="KW-0970">Cilium biogenesis/degradation</keyword>
<keyword evidence="3" id="KW-0813">Transport</keyword>
<dbReference type="Proteomes" id="UP000015354">
    <property type="component" value="Unassembled WGS sequence"/>
</dbReference>
<evidence type="ECO:0000259" key="12">
    <source>
        <dbReference type="PROSITE" id="PS50206"/>
    </source>
</evidence>
<comment type="subcellular location">
    <subcellularLocation>
        <location evidence="1">Cytoplasm</location>
        <location evidence="1">Cytoskeleton</location>
        <location evidence="1">Cilium basal body</location>
    </subcellularLocation>
    <subcellularLocation>
        <location evidence="2">Cytoplasm</location>
        <location evidence="2">Cytoskeleton</location>
        <location evidence="2">Microtubule organizing center</location>
        <location evidence="2">Centrosome</location>
    </subcellularLocation>
</comment>
<dbReference type="GO" id="GO:0005813">
    <property type="term" value="C:centrosome"/>
    <property type="evidence" value="ECO:0007669"/>
    <property type="project" value="UniProtKB-SubCell"/>
</dbReference>
<keyword evidence="9" id="KW-0966">Cell projection</keyword>
<dbReference type="GO" id="GO:0036064">
    <property type="term" value="C:ciliary basal body"/>
    <property type="evidence" value="ECO:0007669"/>
    <property type="project" value="TreeGrafter"/>
</dbReference>
<comment type="similarity">
    <text evidence="10">Belongs to the CEP41 family.</text>
</comment>
<name>S9UGF9_9TRYP</name>
<keyword evidence="6" id="KW-0653">Protein transport</keyword>
<evidence type="ECO:0000256" key="3">
    <source>
        <dbReference type="ARBA" id="ARBA00022448"/>
    </source>
</evidence>
<evidence type="ECO:0000256" key="5">
    <source>
        <dbReference type="ARBA" id="ARBA00022794"/>
    </source>
</evidence>
<comment type="caution">
    <text evidence="13">The sequence shown here is derived from an EMBL/GenBank/DDBJ whole genome shotgun (WGS) entry which is preliminary data.</text>
</comment>
<evidence type="ECO:0000313" key="14">
    <source>
        <dbReference type="Proteomes" id="UP000015354"/>
    </source>
</evidence>
<organism evidence="13 14">
    <name type="scientific">Strigomonas culicis</name>
    <dbReference type="NCBI Taxonomy" id="28005"/>
    <lineage>
        <taxon>Eukaryota</taxon>
        <taxon>Discoba</taxon>
        <taxon>Euglenozoa</taxon>
        <taxon>Kinetoplastea</taxon>
        <taxon>Metakinetoplastina</taxon>
        <taxon>Trypanosomatida</taxon>
        <taxon>Trypanosomatidae</taxon>
        <taxon>Strigomonadinae</taxon>
        <taxon>Strigomonas</taxon>
    </lineage>
</organism>
<evidence type="ECO:0000256" key="8">
    <source>
        <dbReference type="ARBA" id="ARBA00023212"/>
    </source>
</evidence>
<keyword evidence="8" id="KW-0206">Cytoskeleton</keyword>
<keyword evidence="14" id="KW-1185">Reference proteome</keyword>
<reference evidence="13 14" key="1">
    <citation type="journal article" date="2013" name="PLoS ONE">
        <title>Predicting the Proteins of Angomonas deanei, Strigomonas culicis and Their Respective Endosymbionts Reveals New Aspects of the Trypanosomatidae Family.</title>
        <authorList>
            <person name="Motta M.C."/>
            <person name="Martins A.C."/>
            <person name="de Souza S.S."/>
            <person name="Catta-Preta C.M."/>
            <person name="Silva R."/>
            <person name="Klein C.C."/>
            <person name="de Almeida L.G."/>
            <person name="de Lima Cunha O."/>
            <person name="Ciapina L.P."/>
            <person name="Brocchi M."/>
            <person name="Colabardini A.C."/>
            <person name="de Araujo Lima B."/>
            <person name="Machado C.R."/>
            <person name="de Almeida Soares C.M."/>
            <person name="Probst C.M."/>
            <person name="de Menezes C.B."/>
            <person name="Thompson C.E."/>
            <person name="Bartholomeu D.C."/>
            <person name="Gradia D.F."/>
            <person name="Pavoni D.P."/>
            <person name="Grisard E.C."/>
            <person name="Fantinatti-Garboggini F."/>
            <person name="Marchini F.K."/>
            <person name="Rodrigues-Luiz G.F."/>
            <person name="Wagner G."/>
            <person name="Goldman G.H."/>
            <person name="Fietto J.L."/>
            <person name="Elias M.C."/>
            <person name="Goldman M.H."/>
            <person name="Sagot M.F."/>
            <person name="Pereira M."/>
            <person name="Stoco P.H."/>
            <person name="de Mendonca-Neto R.P."/>
            <person name="Teixeira S.M."/>
            <person name="Maciel T.E."/>
            <person name="de Oliveira Mendes T.A."/>
            <person name="Urmenyi T.P."/>
            <person name="de Souza W."/>
            <person name="Schenkman S."/>
            <person name="de Vasconcelos A.T."/>
        </authorList>
    </citation>
    <scope>NUCLEOTIDE SEQUENCE [LARGE SCALE GENOMIC DNA]</scope>
</reference>
<dbReference type="EMBL" id="ATMH01004327">
    <property type="protein sequence ID" value="EPY29917.1"/>
    <property type="molecule type" value="Genomic_DNA"/>
</dbReference>
<evidence type="ECO:0000256" key="9">
    <source>
        <dbReference type="ARBA" id="ARBA00023273"/>
    </source>
</evidence>
<protein>
    <recommendedName>
        <fullName evidence="12">Rhodanese domain-containing protein</fullName>
    </recommendedName>
</protein>
<dbReference type="Pfam" id="PF00581">
    <property type="entry name" value="Rhodanese"/>
    <property type="match status" value="1"/>
</dbReference>
<dbReference type="PROSITE" id="PS50206">
    <property type="entry name" value="RHODANESE_3"/>
    <property type="match status" value="1"/>
</dbReference>